<keyword evidence="5" id="KW-0349">Heme</keyword>
<dbReference type="PANTHER" id="PTHR24305:SF166">
    <property type="entry name" value="CYTOCHROME P450 12A4, MITOCHONDRIAL-RELATED"/>
    <property type="match status" value="1"/>
</dbReference>
<dbReference type="GO" id="GO:0005506">
    <property type="term" value="F:iron ion binding"/>
    <property type="evidence" value="ECO:0007669"/>
    <property type="project" value="InterPro"/>
</dbReference>
<keyword evidence="12" id="KW-0472">Membrane</keyword>
<keyword evidence="6" id="KW-0812">Transmembrane</keyword>
<evidence type="ECO:0000313" key="13">
    <source>
        <dbReference type="EMBL" id="KAG1903694.1"/>
    </source>
</evidence>
<dbReference type="PANTHER" id="PTHR24305">
    <property type="entry name" value="CYTOCHROME P450"/>
    <property type="match status" value="1"/>
</dbReference>
<dbReference type="Proteomes" id="UP001195769">
    <property type="component" value="Unassembled WGS sequence"/>
</dbReference>
<keyword evidence="7" id="KW-0479">Metal-binding</keyword>
<accession>A0AAD4EEW2</accession>
<sequence length="291" mass="32803">MLCQSNPDLLTTDAPQHEHVSAWERSTKLPYDPFASAAVLTHKSIKCPYCYQTILSHMSFVPHGNSFKHTYDIVRGDTIKKRVLDSNTIFRKNEASDRARQILINVQYDTARMRTVLNKHLKAKIICPIFVAMSNRMMGAYADDRVFSLELVSALPLPRTQFTSKLHSIVGKICQEILSRTRKEKDTGGAEQGDKSCLGLLLKAEGSGESAGVTPQEVLDEQENYTFTIIRIRSWALVELAQNSDIQKKLRDECLEVGPTPSYDDLMNKLPYLDAVVNEVLRLHAPVKEIP</sequence>
<dbReference type="GO" id="GO:0020037">
    <property type="term" value="F:heme binding"/>
    <property type="evidence" value="ECO:0007669"/>
    <property type="project" value="InterPro"/>
</dbReference>
<evidence type="ECO:0000256" key="1">
    <source>
        <dbReference type="ARBA" id="ARBA00001971"/>
    </source>
</evidence>
<evidence type="ECO:0000256" key="12">
    <source>
        <dbReference type="ARBA" id="ARBA00023136"/>
    </source>
</evidence>
<dbReference type="InterPro" id="IPR001128">
    <property type="entry name" value="Cyt_P450"/>
</dbReference>
<dbReference type="EMBL" id="JABBWK010000012">
    <property type="protein sequence ID" value="KAG1903694.1"/>
    <property type="molecule type" value="Genomic_DNA"/>
</dbReference>
<keyword evidence="10" id="KW-0408">Iron</keyword>
<keyword evidence="14" id="KW-1185">Reference proteome</keyword>
<dbReference type="InterPro" id="IPR036396">
    <property type="entry name" value="Cyt_P450_sf"/>
</dbReference>
<evidence type="ECO:0000256" key="5">
    <source>
        <dbReference type="ARBA" id="ARBA00022617"/>
    </source>
</evidence>
<dbReference type="GO" id="GO:0016020">
    <property type="term" value="C:membrane"/>
    <property type="evidence" value="ECO:0007669"/>
    <property type="project" value="UniProtKB-SubCell"/>
</dbReference>
<dbReference type="AlphaFoldDB" id="A0AAD4EEW2"/>
<evidence type="ECO:0000256" key="6">
    <source>
        <dbReference type="ARBA" id="ARBA00022692"/>
    </source>
</evidence>
<comment type="pathway">
    <text evidence="3">Secondary metabolite biosynthesis; terpenoid biosynthesis.</text>
</comment>
<evidence type="ECO:0000256" key="4">
    <source>
        <dbReference type="ARBA" id="ARBA00010617"/>
    </source>
</evidence>
<evidence type="ECO:0000256" key="3">
    <source>
        <dbReference type="ARBA" id="ARBA00004721"/>
    </source>
</evidence>
<organism evidence="13 14">
    <name type="scientific">Suillus fuscotomentosus</name>
    <dbReference type="NCBI Taxonomy" id="1912939"/>
    <lineage>
        <taxon>Eukaryota</taxon>
        <taxon>Fungi</taxon>
        <taxon>Dikarya</taxon>
        <taxon>Basidiomycota</taxon>
        <taxon>Agaricomycotina</taxon>
        <taxon>Agaricomycetes</taxon>
        <taxon>Agaricomycetidae</taxon>
        <taxon>Boletales</taxon>
        <taxon>Suillineae</taxon>
        <taxon>Suillaceae</taxon>
        <taxon>Suillus</taxon>
    </lineage>
</organism>
<comment type="cofactor">
    <cofactor evidence="1">
        <name>heme</name>
        <dbReference type="ChEBI" id="CHEBI:30413"/>
    </cofactor>
</comment>
<reference evidence="13" key="1">
    <citation type="journal article" date="2020" name="New Phytol.">
        <title>Comparative genomics reveals dynamic genome evolution in host specialist ectomycorrhizal fungi.</title>
        <authorList>
            <person name="Lofgren L.A."/>
            <person name="Nguyen N.H."/>
            <person name="Vilgalys R."/>
            <person name="Ruytinx J."/>
            <person name="Liao H.L."/>
            <person name="Branco S."/>
            <person name="Kuo A."/>
            <person name="LaButti K."/>
            <person name="Lipzen A."/>
            <person name="Andreopoulos W."/>
            <person name="Pangilinan J."/>
            <person name="Riley R."/>
            <person name="Hundley H."/>
            <person name="Na H."/>
            <person name="Barry K."/>
            <person name="Grigoriev I.V."/>
            <person name="Stajich J.E."/>
            <person name="Kennedy P.G."/>
        </authorList>
    </citation>
    <scope>NUCLEOTIDE SEQUENCE</scope>
    <source>
        <strain evidence="13">FC203</strain>
    </source>
</reference>
<comment type="similarity">
    <text evidence="4">Belongs to the cytochrome P450 family.</text>
</comment>
<dbReference type="RefSeq" id="XP_041229269.1">
    <property type="nucleotide sequence ID" value="XM_041365545.1"/>
</dbReference>
<evidence type="ECO:0000256" key="8">
    <source>
        <dbReference type="ARBA" id="ARBA00022989"/>
    </source>
</evidence>
<dbReference type="Gene3D" id="1.10.630.10">
    <property type="entry name" value="Cytochrome P450"/>
    <property type="match status" value="1"/>
</dbReference>
<dbReference type="GO" id="GO:0004497">
    <property type="term" value="F:monooxygenase activity"/>
    <property type="evidence" value="ECO:0007669"/>
    <property type="project" value="UniProtKB-KW"/>
</dbReference>
<name>A0AAD4EEW2_9AGAM</name>
<evidence type="ECO:0000256" key="10">
    <source>
        <dbReference type="ARBA" id="ARBA00023004"/>
    </source>
</evidence>
<evidence type="ECO:0000313" key="14">
    <source>
        <dbReference type="Proteomes" id="UP001195769"/>
    </source>
</evidence>
<evidence type="ECO:0000256" key="11">
    <source>
        <dbReference type="ARBA" id="ARBA00023033"/>
    </source>
</evidence>
<comment type="subcellular location">
    <subcellularLocation>
        <location evidence="2">Membrane</location>
    </subcellularLocation>
</comment>
<dbReference type="Pfam" id="PF00067">
    <property type="entry name" value="p450"/>
    <property type="match status" value="1"/>
</dbReference>
<dbReference type="SUPFAM" id="SSF48264">
    <property type="entry name" value="Cytochrome P450"/>
    <property type="match status" value="1"/>
</dbReference>
<keyword evidence="8" id="KW-1133">Transmembrane helix</keyword>
<proteinExistence type="inferred from homology"/>
<evidence type="ECO:0000256" key="9">
    <source>
        <dbReference type="ARBA" id="ARBA00023002"/>
    </source>
</evidence>
<evidence type="ECO:0000256" key="7">
    <source>
        <dbReference type="ARBA" id="ARBA00022723"/>
    </source>
</evidence>
<evidence type="ECO:0000256" key="2">
    <source>
        <dbReference type="ARBA" id="ARBA00004370"/>
    </source>
</evidence>
<dbReference type="GO" id="GO:0016705">
    <property type="term" value="F:oxidoreductase activity, acting on paired donors, with incorporation or reduction of molecular oxygen"/>
    <property type="evidence" value="ECO:0007669"/>
    <property type="project" value="InterPro"/>
</dbReference>
<keyword evidence="9" id="KW-0560">Oxidoreductase</keyword>
<protein>
    <submittedName>
        <fullName evidence="13">Cytochrome P450</fullName>
    </submittedName>
</protein>
<dbReference type="GeneID" id="64659843"/>
<dbReference type="InterPro" id="IPR050121">
    <property type="entry name" value="Cytochrome_P450_monoxygenase"/>
</dbReference>
<comment type="caution">
    <text evidence="13">The sequence shown here is derived from an EMBL/GenBank/DDBJ whole genome shotgun (WGS) entry which is preliminary data.</text>
</comment>
<keyword evidence="11" id="KW-0503">Monooxygenase</keyword>
<gene>
    <name evidence="13" type="ORF">F5891DRAFT_1171426</name>
</gene>